<dbReference type="GO" id="GO:0009254">
    <property type="term" value="P:peptidoglycan turnover"/>
    <property type="evidence" value="ECO:0007669"/>
    <property type="project" value="TreeGrafter"/>
</dbReference>
<evidence type="ECO:0000256" key="1">
    <source>
        <dbReference type="ARBA" id="ARBA00001231"/>
    </source>
</evidence>
<evidence type="ECO:0000259" key="6">
    <source>
        <dbReference type="Pfam" id="PF00933"/>
    </source>
</evidence>
<dbReference type="Proteomes" id="UP000199377">
    <property type="component" value="Unassembled WGS sequence"/>
</dbReference>
<dbReference type="NCBIfam" id="NF003740">
    <property type="entry name" value="PRK05337.1"/>
    <property type="match status" value="1"/>
</dbReference>
<keyword evidence="5" id="KW-0326">Glycosidase</keyword>
<dbReference type="OrthoDB" id="9786661at2"/>
<dbReference type="STRING" id="1114924.SAMN05216258_10591"/>
<evidence type="ECO:0000256" key="4">
    <source>
        <dbReference type="ARBA" id="ARBA00022801"/>
    </source>
</evidence>
<keyword evidence="8" id="KW-1185">Reference proteome</keyword>
<sequence>MSARAIILGCSGPRLSAGEAAFFRDADPWGFIVFARNVESPDQLRALTADLREAVGRDAPILVDQEGGRVARLKPPHWREWPWMERIVEGLPEALADEALALQFRAIAAELHDVGLDVNCMPIADVRFEETDGIISTRALGRSAETVARRGRIVTDAMAAGGVLPVLKHLPGHGRATADSHLALPVVDASLEELRAHDFAAFRPLADLAMGMTAHIVYSAIDPDAPATQSPAGIRAIREELGFDGLLMTDDLSMNALAGGMAERAERSIAAGCDLILHCNGDMAEMEGALSATPRLEGRALARAERALAARRAPEAFDARAADSRYAEIVGLLESAHA</sequence>
<name>A0A1I3GCM3_9RHOB</name>
<dbReference type="SUPFAM" id="SSF51445">
    <property type="entry name" value="(Trans)glycosidases"/>
    <property type="match status" value="1"/>
</dbReference>
<keyword evidence="4" id="KW-0378">Hydrolase</keyword>
<gene>
    <name evidence="7" type="ORF">SAMN05216258_10591</name>
</gene>
<evidence type="ECO:0000256" key="2">
    <source>
        <dbReference type="ARBA" id="ARBA00005336"/>
    </source>
</evidence>
<dbReference type="Pfam" id="PF00933">
    <property type="entry name" value="Glyco_hydro_3"/>
    <property type="match status" value="1"/>
</dbReference>
<dbReference type="InterPro" id="IPR036962">
    <property type="entry name" value="Glyco_hydro_3_N_sf"/>
</dbReference>
<dbReference type="AlphaFoldDB" id="A0A1I3GCM3"/>
<evidence type="ECO:0000313" key="7">
    <source>
        <dbReference type="EMBL" id="SFI21238.1"/>
    </source>
</evidence>
<dbReference type="EC" id="3.2.1.52" evidence="3"/>
<dbReference type="InterPro" id="IPR017853">
    <property type="entry name" value="GH"/>
</dbReference>
<evidence type="ECO:0000256" key="5">
    <source>
        <dbReference type="ARBA" id="ARBA00023295"/>
    </source>
</evidence>
<evidence type="ECO:0000256" key="3">
    <source>
        <dbReference type="ARBA" id="ARBA00012663"/>
    </source>
</evidence>
<dbReference type="RefSeq" id="WP_092859943.1">
    <property type="nucleotide sequence ID" value="NZ_FOQH01000005.1"/>
</dbReference>
<comment type="similarity">
    <text evidence="2">Belongs to the glycosyl hydrolase 3 family.</text>
</comment>
<evidence type="ECO:0000313" key="8">
    <source>
        <dbReference type="Proteomes" id="UP000199377"/>
    </source>
</evidence>
<dbReference type="EMBL" id="FOQH01000005">
    <property type="protein sequence ID" value="SFI21238.1"/>
    <property type="molecule type" value="Genomic_DNA"/>
</dbReference>
<reference evidence="7 8" key="1">
    <citation type="submission" date="2016-10" db="EMBL/GenBank/DDBJ databases">
        <authorList>
            <person name="de Groot N.N."/>
        </authorList>
    </citation>
    <scope>NUCLEOTIDE SEQUENCE [LARGE SCALE GENOMIC DNA]</scope>
    <source>
        <strain evidence="7 8">CGMCC 1.11030</strain>
    </source>
</reference>
<dbReference type="PANTHER" id="PTHR30480:SF13">
    <property type="entry name" value="BETA-HEXOSAMINIDASE"/>
    <property type="match status" value="1"/>
</dbReference>
<feature type="domain" description="Glycoside hydrolase family 3 N-terminal" evidence="6">
    <location>
        <begin position="30"/>
        <end position="292"/>
    </location>
</feature>
<comment type="catalytic activity">
    <reaction evidence="1">
        <text>Hydrolysis of terminal non-reducing N-acetyl-D-hexosamine residues in N-acetyl-beta-D-hexosaminides.</text>
        <dbReference type="EC" id="3.2.1.52"/>
    </reaction>
</comment>
<dbReference type="GO" id="GO:0004563">
    <property type="term" value="F:beta-N-acetylhexosaminidase activity"/>
    <property type="evidence" value="ECO:0007669"/>
    <property type="project" value="UniProtKB-EC"/>
</dbReference>
<dbReference type="InterPro" id="IPR001764">
    <property type="entry name" value="Glyco_hydro_3_N"/>
</dbReference>
<dbReference type="Gene3D" id="3.20.20.300">
    <property type="entry name" value="Glycoside hydrolase, family 3, N-terminal domain"/>
    <property type="match status" value="1"/>
</dbReference>
<accession>A0A1I3GCM3</accession>
<dbReference type="PANTHER" id="PTHR30480">
    <property type="entry name" value="BETA-HEXOSAMINIDASE-RELATED"/>
    <property type="match status" value="1"/>
</dbReference>
<protein>
    <recommendedName>
        <fullName evidence="3">beta-N-acetylhexosaminidase</fullName>
        <ecNumber evidence="3">3.2.1.52</ecNumber>
    </recommendedName>
</protein>
<dbReference type="GO" id="GO:0005975">
    <property type="term" value="P:carbohydrate metabolic process"/>
    <property type="evidence" value="ECO:0007669"/>
    <property type="project" value="InterPro"/>
</dbReference>
<proteinExistence type="inferred from homology"/>
<dbReference type="InterPro" id="IPR050226">
    <property type="entry name" value="NagZ_Beta-hexosaminidase"/>
</dbReference>
<organism evidence="7 8">
    <name type="scientific">Albimonas pacifica</name>
    <dbReference type="NCBI Taxonomy" id="1114924"/>
    <lineage>
        <taxon>Bacteria</taxon>
        <taxon>Pseudomonadati</taxon>
        <taxon>Pseudomonadota</taxon>
        <taxon>Alphaproteobacteria</taxon>
        <taxon>Rhodobacterales</taxon>
        <taxon>Paracoccaceae</taxon>
        <taxon>Albimonas</taxon>
    </lineage>
</organism>